<evidence type="ECO:0000256" key="1">
    <source>
        <dbReference type="SAM" id="MobiDB-lite"/>
    </source>
</evidence>
<dbReference type="PATRIC" id="fig|993517.3.peg.1046"/>
<accession>K5D9U2</accession>
<proteinExistence type="predicted"/>
<protein>
    <submittedName>
        <fullName evidence="2">Uncharacterized protein</fullName>
    </submittedName>
</protein>
<dbReference type="Proteomes" id="UP000007993">
    <property type="component" value="Unassembled WGS sequence"/>
</dbReference>
<organism evidence="2 3">
    <name type="scientific">Rhodopirellula baltica SH28</name>
    <dbReference type="NCBI Taxonomy" id="993517"/>
    <lineage>
        <taxon>Bacteria</taxon>
        <taxon>Pseudomonadati</taxon>
        <taxon>Planctomycetota</taxon>
        <taxon>Planctomycetia</taxon>
        <taxon>Pirellulales</taxon>
        <taxon>Pirellulaceae</taxon>
        <taxon>Rhodopirellula</taxon>
    </lineage>
</organism>
<evidence type="ECO:0000313" key="3">
    <source>
        <dbReference type="Proteomes" id="UP000007993"/>
    </source>
</evidence>
<dbReference type="EMBL" id="AMCW01000022">
    <property type="protein sequence ID" value="EKK03512.1"/>
    <property type="molecule type" value="Genomic_DNA"/>
</dbReference>
<reference evidence="2 3" key="1">
    <citation type="journal article" date="2013" name="Mar. Genomics">
        <title>Expression of sulfatases in Rhodopirellula baltica and the diversity of sulfatases in the genus Rhodopirellula.</title>
        <authorList>
            <person name="Wegner C.E."/>
            <person name="Richter-Heitmann T."/>
            <person name="Klindworth A."/>
            <person name="Klockow C."/>
            <person name="Richter M."/>
            <person name="Achstetter T."/>
            <person name="Glockner F.O."/>
            <person name="Harder J."/>
        </authorList>
    </citation>
    <scope>NUCLEOTIDE SEQUENCE [LARGE SCALE GENOMIC DNA]</scope>
    <source>
        <strain evidence="2 3">SH28</strain>
    </source>
</reference>
<evidence type="ECO:0000313" key="2">
    <source>
        <dbReference type="EMBL" id="EKK03512.1"/>
    </source>
</evidence>
<sequence length="71" mass="8042">MELRCDRFAFGQPNETDHGLHNPEDRKSTPESKPNRCFELPAAAVSTRWFPSMNAATRSLLRSGIAEPERL</sequence>
<feature type="compositionally biased region" description="Basic and acidic residues" evidence="1">
    <location>
        <begin position="15"/>
        <end position="36"/>
    </location>
</feature>
<name>K5D9U2_RHOBT</name>
<comment type="caution">
    <text evidence="2">The sequence shown here is derived from an EMBL/GenBank/DDBJ whole genome shotgun (WGS) entry which is preliminary data.</text>
</comment>
<feature type="region of interest" description="Disordered" evidence="1">
    <location>
        <begin position="1"/>
        <end position="36"/>
    </location>
</feature>
<gene>
    <name evidence="2" type="ORF">RBSH_00961</name>
</gene>
<dbReference type="AlphaFoldDB" id="K5D9U2"/>